<reference evidence="2 3" key="1">
    <citation type="journal article" date="2021" name="Elife">
        <title>Chloroplast acquisition without the gene transfer in kleptoplastic sea slugs, Plakobranchus ocellatus.</title>
        <authorList>
            <person name="Maeda T."/>
            <person name="Takahashi S."/>
            <person name="Yoshida T."/>
            <person name="Shimamura S."/>
            <person name="Takaki Y."/>
            <person name="Nagai Y."/>
            <person name="Toyoda A."/>
            <person name="Suzuki Y."/>
            <person name="Arimoto A."/>
            <person name="Ishii H."/>
            <person name="Satoh N."/>
            <person name="Nishiyama T."/>
            <person name="Hasebe M."/>
            <person name="Maruyama T."/>
            <person name="Minagawa J."/>
            <person name="Obokata J."/>
            <person name="Shigenobu S."/>
        </authorList>
    </citation>
    <scope>NUCLEOTIDE SEQUENCE [LARGE SCALE GENOMIC DNA]</scope>
</reference>
<proteinExistence type="predicted"/>
<gene>
    <name evidence="2" type="ORF">PoB_002369800</name>
</gene>
<feature type="region of interest" description="Disordered" evidence="1">
    <location>
        <begin position="1"/>
        <end position="61"/>
    </location>
</feature>
<evidence type="ECO:0000313" key="2">
    <source>
        <dbReference type="EMBL" id="GFN97192.1"/>
    </source>
</evidence>
<sequence length="123" mass="13511">MDNIDVITDLHPTRNGDVTANGRAHAKKPLRPPDQFPPPPPPDMSRDLWSSNNSLGARDSRGSADMRWDLVTRGEGKVGKHGRWFGKGEGEGASMWRRGAGRGRAAGCAIYWRSNANEDAMEK</sequence>
<evidence type="ECO:0000256" key="1">
    <source>
        <dbReference type="SAM" id="MobiDB-lite"/>
    </source>
</evidence>
<organism evidence="2 3">
    <name type="scientific">Plakobranchus ocellatus</name>
    <dbReference type="NCBI Taxonomy" id="259542"/>
    <lineage>
        <taxon>Eukaryota</taxon>
        <taxon>Metazoa</taxon>
        <taxon>Spiralia</taxon>
        <taxon>Lophotrochozoa</taxon>
        <taxon>Mollusca</taxon>
        <taxon>Gastropoda</taxon>
        <taxon>Heterobranchia</taxon>
        <taxon>Euthyneura</taxon>
        <taxon>Panpulmonata</taxon>
        <taxon>Sacoglossa</taxon>
        <taxon>Placobranchoidea</taxon>
        <taxon>Plakobranchidae</taxon>
        <taxon>Plakobranchus</taxon>
    </lineage>
</organism>
<feature type="region of interest" description="Disordered" evidence="1">
    <location>
        <begin position="77"/>
        <end position="96"/>
    </location>
</feature>
<feature type="compositionally biased region" description="Pro residues" evidence="1">
    <location>
        <begin position="32"/>
        <end position="43"/>
    </location>
</feature>
<dbReference type="AlphaFoldDB" id="A0AAV3ZRX1"/>
<name>A0AAV3ZRX1_9GAST</name>
<comment type="caution">
    <text evidence="2">The sequence shown here is derived from an EMBL/GenBank/DDBJ whole genome shotgun (WGS) entry which is preliminary data.</text>
</comment>
<dbReference type="EMBL" id="BLXT01002742">
    <property type="protein sequence ID" value="GFN97192.1"/>
    <property type="molecule type" value="Genomic_DNA"/>
</dbReference>
<protein>
    <submittedName>
        <fullName evidence="2">Uncharacterized protein</fullName>
    </submittedName>
</protein>
<dbReference type="Proteomes" id="UP000735302">
    <property type="component" value="Unassembled WGS sequence"/>
</dbReference>
<evidence type="ECO:0000313" key="3">
    <source>
        <dbReference type="Proteomes" id="UP000735302"/>
    </source>
</evidence>
<accession>A0AAV3ZRX1</accession>
<keyword evidence="3" id="KW-1185">Reference proteome</keyword>